<reference evidence="1 2" key="1">
    <citation type="submission" date="2006-03" db="EMBL/GenBank/DDBJ databases">
        <title>Complete sequence of chromosome of Nitrobacter hamburgensis X14.</title>
        <authorList>
            <consortium name="US DOE Joint Genome Institute"/>
            <person name="Copeland A."/>
            <person name="Lucas S."/>
            <person name="Lapidus A."/>
            <person name="Barry K."/>
            <person name="Detter J.C."/>
            <person name="Glavina del Rio T."/>
            <person name="Hammon N."/>
            <person name="Israni S."/>
            <person name="Dalin E."/>
            <person name="Tice H."/>
            <person name="Pitluck S."/>
            <person name="Chain P."/>
            <person name="Malfatti S."/>
            <person name="Shin M."/>
            <person name="Vergez L."/>
            <person name="Schmutz J."/>
            <person name="Larimer F."/>
            <person name="Land M."/>
            <person name="Hauser L."/>
            <person name="Kyrpides N."/>
            <person name="Ivanova N."/>
            <person name="Ward B."/>
            <person name="Arp D."/>
            <person name="Klotz M."/>
            <person name="Stein L."/>
            <person name="O'Mullan G."/>
            <person name="Starkenburg S."/>
            <person name="Sayavedra L."/>
            <person name="Poret-Peterson A.T."/>
            <person name="Gentry M.E."/>
            <person name="Bruce D."/>
            <person name="Richardson P."/>
        </authorList>
    </citation>
    <scope>NUCLEOTIDE SEQUENCE [LARGE SCALE GENOMIC DNA]</scope>
    <source>
        <strain evidence="2">DSM 10229 / NCIMB 13809 / X14</strain>
    </source>
</reference>
<gene>
    <name evidence="1" type="ordered locus">Nham_1721</name>
</gene>
<dbReference type="KEGG" id="nha:Nham_1721"/>
<accession>Q1QML0</accession>
<organism evidence="1 2">
    <name type="scientific">Nitrobacter hamburgensis (strain DSM 10229 / NCIMB 13809 / X14)</name>
    <dbReference type="NCBI Taxonomy" id="323097"/>
    <lineage>
        <taxon>Bacteria</taxon>
        <taxon>Pseudomonadati</taxon>
        <taxon>Pseudomonadota</taxon>
        <taxon>Alphaproteobacteria</taxon>
        <taxon>Hyphomicrobiales</taxon>
        <taxon>Nitrobacteraceae</taxon>
        <taxon>Nitrobacter</taxon>
    </lineage>
</organism>
<evidence type="ECO:0000313" key="2">
    <source>
        <dbReference type="Proteomes" id="UP000001953"/>
    </source>
</evidence>
<dbReference type="Proteomes" id="UP000001953">
    <property type="component" value="Chromosome"/>
</dbReference>
<evidence type="ECO:0000313" key="1">
    <source>
        <dbReference type="EMBL" id="ABE62537.1"/>
    </source>
</evidence>
<dbReference type="HOGENOM" id="CLU_3155383_0_0_5"/>
<proteinExistence type="predicted"/>
<dbReference type="EMBL" id="CP000319">
    <property type="protein sequence ID" value="ABE62537.1"/>
    <property type="molecule type" value="Genomic_DNA"/>
</dbReference>
<dbReference type="AlphaFoldDB" id="Q1QML0"/>
<protein>
    <submittedName>
        <fullName evidence="1">Uncharacterized protein</fullName>
    </submittedName>
</protein>
<dbReference type="STRING" id="323097.Nham_1721"/>
<dbReference type="eggNOG" id="ENOG5030YQ9">
    <property type="taxonomic scope" value="Bacteria"/>
</dbReference>
<sequence length="48" mass="5367">MTIRKPIEIIKQLLVSRGVDDTTAEQIIDALETAGWRFIRDADAIVLA</sequence>
<dbReference type="RefSeq" id="WP_011510219.1">
    <property type="nucleotide sequence ID" value="NC_007964.1"/>
</dbReference>
<keyword evidence="2" id="KW-1185">Reference proteome</keyword>
<name>Q1QML0_NITHX</name>